<keyword evidence="3" id="KW-1185">Reference proteome</keyword>
<evidence type="ECO:0000313" key="3">
    <source>
        <dbReference type="Proteomes" id="UP000054279"/>
    </source>
</evidence>
<feature type="compositionally biased region" description="Low complexity" evidence="1">
    <location>
        <begin position="91"/>
        <end position="100"/>
    </location>
</feature>
<reference evidence="2 3" key="1">
    <citation type="submission" date="2014-06" db="EMBL/GenBank/DDBJ databases">
        <title>Evolutionary Origins and Diversification of the Mycorrhizal Mutualists.</title>
        <authorList>
            <consortium name="DOE Joint Genome Institute"/>
            <consortium name="Mycorrhizal Genomics Consortium"/>
            <person name="Kohler A."/>
            <person name="Kuo A."/>
            <person name="Nagy L.G."/>
            <person name="Floudas D."/>
            <person name="Copeland A."/>
            <person name="Barry K.W."/>
            <person name="Cichocki N."/>
            <person name="Veneault-Fourrey C."/>
            <person name="LaButti K."/>
            <person name="Lindquist E.A."/>
            <person name="Lipzen A."/>
            <person name="Lundell T."/>
            <person name="Morin E."/>
            <person name="Murat C."/>
            <person name="Riley R."/>
            <person name="Ohm R."/>
            <person name="Sun H."/>
            <person name="Tunlid A."/>
            <person name="Henrissat B."/>
            <person name="Grigoriev I.V."/>
            <person name="Hibbett D.S."/>
            <person name="Martin F."/>
        </authorList>
    </citation>
    <scope>NUCLEOTIDE SEQUENCE [LARGE SCALE GENOMIC DNA]</scope>
    <source>
        <strain evidence="2 3">SS14</strain>
    </source>
</reference>
<organism evidence="2 3">
    <name type="scientific">Sphaerobolus stellatus (strain SS14)</name>
    <dbReference type="NCBI Taxonomy" id="990650"/>
    <lineage>
        <taxon>Eukaryota</taxon>
        <taxon>Fungi</taxon>
        <taxon>Dikarya</taxon>
        <taxon>Basidiomycota</taxon>
        <taxon>Agaricomycotina</taxon>
        <taxon>Agaricomycetes</taxon>
        <taxon>Phallomycetidae</taxon>
        <taxon>Geastrales</taxon>
        <taxon>Sphaerobolaceae</taxon>
        <taxon>Sphaerobolus</taxon>
    </lineage>
</organism>
<protein>
    <submittedName>
        <fullName evidence="2">Uncharacterized protein</fullName>
    </submittedName>
</protein>
<dbReference type="HOGENOM" id="CLU_727952_0_0_1"/>
<feature type="compositionally biased region" description="Polar residues" evidence="1">
    <location>
        <begin position="44"/>
        <end position="54"/>
    </location>
</feature>
<gene>
    <name evidence="2" type="ORF">M422DRAFT_47233</name>
</gene>
<evidence type="ECO:0000256" key="1">
    <source>
        <dbReference type="SAM" id="MobiDB-lite"/>
    </source>
</evidence>
<dbReference type="Proteomes" id="UP000054279">
    <property type="component" value="Unassembled WGS sequence"/>
</dbReference>
<dbReference type="AlphaFoldDB" id="A0A0C9VZW4"/>
<feature type="compositionally biased region" description="Basic and acidic residues" evidence="1">
    <location>
        <begin position="1"/>
        <end position="11"/>
    </location>
</feature>
<evidence type="ECO:0000313" key="2">
    <source>
        <dbReference type="EMBL" id="KIJ44670.1"/>
    </source>
</evidence>
<sequence length="380" mass="42731">MSTSHPERTESHLSTPRPVLYPPRSELHDRHTPRRDAPWCGDENTPSYHPQSAWVSRYADKPTQPRPAHPAQPLGGIGNHPARSSSGYLEPSPLSPSMSSYGHYGAETDSYPHRTPEDDRQLKLAQCVDQVATKENLEDANRVKLHKFSELATQECLVTIFGAILKQSQAIASMSEDMKNHDEKLNTAVELGRTNYKLPEEVETLLTALFRHYMPGVNNSYEKVYLNAINYTAQNPKKLGVSLYHKEPCTRQAVADYLVSQNTYVKLAYRRVIFGSIEKPLALMLFAQQIKKDWELNTHQHYPITQSYAAVLALLRSIAASIIEQLKRKVATKAAIAKATGYKPATDRSSTGFWEAVEVELKRLNALMGMDRTTVFVVSI</sequence>
<feature type="compositionally biased region" description="Basic and acidic residues" evidence="1">
    <location>
        <begin position="25"/>
        <end position="37"/>
    </location>
</feature>
<feature type="region of interest" description="Disordered" evidence="1">
    <location>
        <begin position="1"/>
        <end position="116"/>
    </location>
</feature>
<accession>A0A0C9VZW4</accession>
<dbReference type="EMBL" id="KN837116">
    <property type="protein sequence ID" value="KIJ44670.1"/>
    <property type="molecule type" value="Genomic_DNA"/>
</dbReference>
<name>A0A0C9VZW4_SPHS4</name>
<proteinExistence type="predicted"/>